<accession>A0ABR0DJ76</accession>
<dbReference type="Gene3D" id="3.40.50.300">
    <property type="entry name" value="P-loop containing nucleotide triphosphate hydrolases"/>
    <property type="match status" value="1"/>
</dbReference>
<evidence type="ECO:0000256" key="6">
    <source>
        <dbReference type="SAM" id="MobiDB-lite"/>
    </source>
</evidence>
<keyword evidence="4" id="KW-0804">Transcription</keyword>
<evidence type="ECO:0000313" key="8">
    <source>
        <dbReference type="EMBL" id="KAK4489271.1"/>
    </source>
</evidence>
<keyword evidence="2 5" id="KW-0677">Repeat</keyword>
<feature type="compositionally biased region" description="Polar residues" evidence="6">
    <location>
        <begin position="525"/>
        <end position="546"/>
    </location>
</feature>
<dbReference type="EMBL" id="JAYDYQ010001088">
    <property type="protein sequence ID" value="KAK4489271.1"/>
    <property type="molecule type" value="Genomic_DNA"/>
</dbReference>
<evidence type="ECO:0000313" key="9">
    <source>
        <dbReference type="Proteomes" id="UP001291926"/>
    </source>
</evidence>
<protein>
    <recommendedName>
        <fullName evidence="7">Clp R domain-containing protein</fullName>
    </recommendedName>
</protein>
<reference evidence="8 9" key="1">
    <citation type="journal article" date="2023" name="bioRxiv">
        <title>Genome report: Whole genome sequence and annotation of Penstemon davidsonii.</title>
        <authorList>
            <person name="Ostevik K.L."/>
            <person name="Alabady M."/>
            <person name="Zhang M."/>
            <person name="Rausher M.D."/>
        </authorList>
    </citation>
    <scope>NUCLEOTIDE SEQUENCE [LARGE SCALE GENOMIC DNA]</scope>
    <source>
        <strain evidence="8">DNT005</strain>
        <tissue evidence="8">Whole leaf</tissue>
    </source>
</reference>
<feature type="domain" description="Clp R" evidence="7">
    <location>
        <begin position="8"/>
        <end position="175"/>
    </location>
</feature>
<dbReference type="PANTHER" id="PTHR43572:SF77">
    <property type="entry name" value="PROTEIN DWARF 53-LIKE-LIKE"/>
    <property type="match status" value="1"/>
</dbReference>
<name>A0ABR0DJ76_9LAMI</name>
<dbReference type="InterPro" id="IPR058954">
    <property type="entry name" value="AAA_lid_SMAX1"/>
</dbReference>
<dbReference type="InterPro" id="IPR004176">
    <property type="entry name" value="Clp_R_N"/>
</dbReference>
<dbReference type="SUPFAM" id="SSF81923">
    <property type="entry name" value="Double Clp-N motif"/>
    <property type="match status" value="1"/>
</dbReference>
<dbReference type="Gene3D" id="1.10.1780.10">
    <property type="entry name" value="Clp, N-terminal domain"/>
    <property type="match status" value="1"/>
</dbReference>
<dbReference type="SUPFAM" id="SSF52540">
    <property type="entry name" value="P-loop containing nucleoside triphosphate hydrolases"/>
    <property type="match status" value="1"/>
</dbReference>
<evidence type="ECO:0000256" key="3">
    <source>
        <dbReference type="ARBA" id="ARBA00023015"/>
    </source>
</evidence>
<comment type="caution">
    <text evidence="8">The sequence shown here is derived from an EMBL/GenBank/DDBJ whole genome shotgun (WGS) entry which is preliminary data.</text>
</comment>
<evidence type="ECO:0000256" key="2">
    <source>
        <dbReference type="ARBA" id="ARBA00022737"/>
    </source>
</evidence>
<proteinExistence type="inferred from homology"/>
<evidence type="ECO:0000256" key="4">
    <source>
        <dbReference type="ARBA" id="ARBA00023163"/>
    </source>
</evidence>
<sequence>MPTPVTSARQCLAAEAATALDEAVSVAQRRGHPQTTSLHMISSLLSLPNSSLHETCTRTSNSSYSNRVQFKALELCLNVSLERMPCSSKVIEEPPVSNSLMAAIKRSQANQRRQPENFNFYQQQQQYCSSVPVVKVELQNLILSILDDPLVSRVFGEAGFRSCDVKMGIIRPANSFYPNHVFGCTSRYKRQIPPLFLCNDEMGSKGFNFPFVGCFSDENSRRIGEVMVRNKKRNPVLLGVSAIDALRSFLESVKMKIEGVLPLGLSGLCVICVKDEILKFFNGDCDEGLLELRFGEVERILENVKGNGVLLSFGDFKVFCEENVGIDGLRYLVSRFTKLIELHRGKLWLIGGVVTYEIYFKFLNKFPSIEEDWDLEILPITSLRFSMGGSYPRSSLMDSFVPLGGFFSMPSDTKSPLSNNAGQRVARCNQCNEKYKEQVTALSDGGVCASIAEQCQSSLPSWLQIAESSSQNGLASIKAKDDSLLLTAKIAGLQKKWDNICQHHNHNQFPRALGFQVPEERKENSSNSTLNHSNASSSERVNKNVNSSLSTDLQQTSLKGLSSLDMLSKTHISVKSHRFDSSSTTSVNSVTTDLGLGIYSTSLKDPKLLYKALVERVSHQEEAISALTKAITQCQTKSNRGDVWINLRGPDRLAKRKLGVALAEILYGSRENLIFVDLSFQNETIHMDKFLKVTNKYDLTMRCTVVDYLVEKLSKKPSIVFLENVDKADLVVQNSLCKALKTGKFSDLYGREVNIGNSMFLSTTKFIENGENLSNVKYSEEEILRAKGNLVQILIRFDLNDDLTCMEKGCSDFLLMNKRKIIAGTTSGDQCGSSEVTKRAHKGSSSYLDLNFPAEGSEICSSTCPEEYSDSDSSSVKTRSWLETFDGLIDGTIVFRPFGFDKLGEKLYEEMSKSLHKIVGSKCLLEIQSKVMEQLLAVAYLLDEKRVEDWIFRVLGQGFVEAMGNFSLDDRSIVKLVTCEGSVSKDDQFGGLLPGRIIVSY</sequence>
<dbReference type="InterPro" id="IPR027417">
    <property type="entry name" value="P-loop_NTPase"/>
</dbReference>
<keyword evidence="9" id="KW-1185">Reference proteome</keyword>
<evidence type="ECO:0000256" key="1">
    <source>
        <dbReference type="ARBA" id="ARBA00008675"/>
    </source>
</evidence>
<dbReference type="PROSITE" id="PS51903">
    <property type="entry name" value="CLP_R"/>
    <property type="match status" value="1"/>
</dbReference>
<dbReference type="Pfam" id="PF07724">
    <property type="entry name" value="AAA_2"/>
    <property type="match status" value="1"/>
</dbReference>
<dbReference type="Pfam" id="PF26587">
    <property type="entry name" value="AAA_lid_SMAX1"/>
    <property type="match status" value="1"/>
</dbReference>
<dbReference type="InterPro" id="IPR003959">
    <property type="entry name" value="ATPase_AAA_core"/>
</dbReference>
<organism evidence="8 9">
    <name type="scientific">Penstemon davidsonii</name>
    <dbReference type="NCBI Taxonomy" id="160366"/>
    <lineage>
        <taxon>Eukaryota</taxon>
        <taxon>Viridiplantae</taxon>
        <taxon>Streptophyta</taxon>
        <taxon>Embryophyta</taxon>
        <taxon>Tracheophyta</taxon>
        <taxon>Spermatophyta</taxon>
        <taxon>Magnoliopsida</taxon>
        <taxon>eudicotyledons</taxon>
        <taxon>Gunneridae</taxon>
        <taxon>Pentapetalae</taxon>
        <taxon>asterids</taxon>
        <taxon>lamiids</taxon>
        <taxon>Lamiales</taxon>
        <taxon>Plantaginaceae</taxon>
        <taxon>Cheloneae</taxon>
        <taxon>Penstemon</taxon>
    </lineage>
</organism>
<feature type="region of interest" description="Disordered" evidence="6">
    <location>
        <begin position="511"/>
        <end position="549"/>
    </location>
</feature>
<gene>
    <name evidence="8" type="ORF">RD792_005068</name>
</gene>
<dbReference type="Pfam" id="PF23569">
    <property type="entry name" value="NBD_SMAX1"/>
    <property type="match status" value="1"/>
</dbReference>
<dbReference type="InterPro" id="IPR058680">
    <property type="entry name" value="NBD_SMAX1-like"/>
</dbReference>
<dbReference type="InterPro" id="IPR036628">
    <property type="entry name" value="Clp_N_dom_sf"/>
</dbReference>
<dbReference type="PANTHER" id="PTHR43572">
    <property type="entry name" value="CHAPERONE PROTEIN CLPD, CHLOROPLASTIC"/>
    <property type="match status" value="1"/>
</dbReference>
<dbReference type="InterPro" id="IPR051650">
    <property type="entry name" value="SL_signaling_regulator"/>
</dbReference>
<evidence type="ECO:0000256" key="5">
    <source>
        <dbReference type="PROSITE-ProRule" id="PRU01251"/>
    </source>
</evidence>
<evidence type="ECO:0000259" key="7">
    <source>
        <dbReference type="PROSITE" id="PS51903"/>
    </source>
</evidence>
<keyword evidence="3" id="KW-0805">Transcription regulation</keyword>
<comment type="similarity">
    <text evidence="1">Belongs to the ClpA/ClpB family.</text>
</comment>
<dbReference type="Proteomes" id="UP001291926">
    <property type="component" value="Unassembled WGS sequence"/>
</dbReference>